<dbReference type="HAMAP" id="MF_01970">
    <property type="entry name" value="Kynureninase"/>
    <property type="match status" value="1"/>
</dbReference>
<evidence type="ECO:0000256" key="7">
    <source>
        <dbReference type="RuleBase" id="RU004508"/>
    </source>
</evidence>
<feature type="binding site" evidence="4">
    <location>
        <position position="327"/>
    </location>
    <ligand>
        <name>pyridoxal 5'-phosphate</name>
        <dbReference type="ChEBI" id="CHEBI:597326"/>
    </ligand>
</feature>
<dbReference type="NCBIfam" id="TIGR01814">
    <property type="entry name" value="kynureninase"/>
    <property type="match status" value="1"/>
</dbReference>
<sequence>MTVLCSPSRVWLVLSPMNFVNDRLFARQLDQADPLRTYREQFHMPQRNGQPLIYFCGNSLGLQPKATRAAIDQELAVWQQLAVEGWFERDPVLQNDPWLTIHERSKAALAHIVGGTEAEVCAMNNLTVNMHLLLTSFYRPTEGRTQILTISGDFPSDQYALETHVRARGLDPKQVLVEVAPRPDAVTWQLTDLLDAIDQHADQLALVLLSGVHYYTGQAFDMAAIARKAQAHNILVGFDLAHAVGNVPLNLHEWGVDFAFWCTYKYLNSGPGGLSGVFVHEKHHDAASDTSNVPRLAGWWGYDQTRRFEMTGGFVPMRGADGWQVSTPTVLSMAAHNTAVQLTAAAGMPNLRRKSEQLTAYLQFLLTDLTQQGLLTIITPADPAQRGCQLSLLVAQRGRAVFEQLTKAGIIGDWREPDCIRLAPTPLYNTFDEVWQVADTLRRLLTAG</sequence>
<accession>I0K9E7</accession>
<comment type="cofactor">
    <cofactor evidence="4 6">
        <name>pyridoxal 5'-phosphate</name>
        <dbReference type="ChEBI" id="CHEBI:597326"/>
    </cofactor>
</comment>
<dbReference type="InterPro" id="IPR015424">
    <property type="entry name" value="PyrdxlP-dep_Trfase"/>
</dbReference>
<evidence type="ECO:0000256" key="1">
    <source>
        <dbReference type="ARBA" id="ARBA00022642"/>
    </source>
</evidence>
<feature type="binding site" evidence="4">
    <location>
        <position position="242"/>
    </location>
    <ligand>
        <name>pyridoxal 5'-phosphate</name>
        <dbReference type="ChEBI" id="CHEBI:597326"/>
    </ligand>
</feature>
<evidence type="ECO:0000256" key="5">
    <source>
        <dbReference type="NCBIfam" id="TIGR01814"/>
    </source>
</evidence>
<feature type="binding site" evidence="4">
    <location>
        <position position="299"/>
    </location>
    <ligand>
        <name>pyridoxal 5'-phosphate</name>
        <dbReference type="ChEBI" id="CHEBI:597326"/>
    </ligand>
</feature>
<evidence type="ECO:0000313" key="8">
    <source>
        <dbReference type="EMBL" id="CCH00750.1"/>
    </source>
</evidence>
<feature type="modified residue" description="N6-(pyridoxal phosphate)lysine" evidence="4">
    <location>
        <position position="265"/>
    </location>
</feature>
<dbReference type="UniPathway" id="UPA00334">
    <property type="reaction ID" value="UER00455"/>
</dbReference>
<dbReference type="EMBL" id="HE796683">
    <property type="protein sequence ID" value="CCH00750.1"/>
    <property type="molecule type" value="Genomic_DNA"/>
</dbReference>
<proteinExistence type="inferred from homology"/>
<dbReference type="GO" id="GO:0030429">
    <property type="term" value="F:kynureninase activity"/>
    <property type="evidence" value="ECO:0007669"/>
    <property type="project" value="UniProtKB-UniRule"/>
</dbReference>
<comment type="similarity">
    <text evidence="7">Belongs to the DegT/DnrJ/EryC1 family.</text>
</comment>
<feature type="binding site" evidence="4">
    <location>
        <position position="264"/>
    </location>
    <ligand>
        <name>pyridoxal 5'-phosphate</name>
        <dbReference type="ChEBI" id="CHEBI:597326"/>
    </ligand>
</feature>
<evidence type="ECO:0000256" key="3">
    <source>
        <dbReference type="ARBA" id="ARBA00022898"/>
    </source>
</evidence>
<gene>
    <name evidence="4 8" type="primary">kynU</name>
    <name evidence="8" type="ORF">FAES_2741</name>
</gene>
<dbReference type="PANTHER" id="PTHR14084">
    <property type="entry name" value="KYNURENINASE"/>
    <property type="match status" value="1"/>
</dbReference>
<dbReference type="PATRIC" id="fig|1166018.3.peg.4511"/>
<dbReference type="EC" id="3.7.1.3" evidence="4 5"/>
<keyword evidence="2 4" id="KW-0378">Hydrolase</keyword>
<dbReference type="PANTHER" id="PTHR14084:SF0">
    <property type="entry name" value="KYNURENINASE"/>
    <property type="match status" value="1"/>
</dbReference>
<dbReference type="AlphaFoldDB" id="I0K9E7"/>
<dbReference type="Proteomes" id="UP000011058">
    <property type="component" value="Chromosome"/>
</dbReference>
<dbReference type="GO" id="GO:0009435">
    <property type="term" value="P:NAD+ biosynthetic process"/>
    <property type="evidence" value="ECO:0007669"/>
    <property type="project" value="UniProtKB-UniRule"/>
</dbReference>
<evidence type="ECO:0000256" key="4">
    <source>
        <dbReference type="HAMAP-Rule" id="MF_01970"/>
    </source>
</evidence>
<evidence type="ECO:0000313" key="9">
    <source>
        <dbReference type="Proteomes" id="UP000011058"/>
    </source>
</evidence>
<dbReference type="Pfam" id="PF22580">
    <property type="entry name" value="KYNU_C"/>
    <property type="match status" value="1"/>
</dbReference>
<comment type="pathway">
    <text evidence="4 6">Cofactor biosynthesis; NAD(+) biosynthesis; quinolinate from L-kynurenine: step 2/3.</text>
</comment>
<keyword evidence="3 4" id="KW-0663">Pyridoxal phosphate</keyword>
<evidence type="ECO:0000256" key="2">
    <source>
        <dbReference type="ARBA" id="ARBA00022801"/>
    </source>
</evidence>
<reference evidence="8 9" key="1">
    <citation type="journal article" date="2012" name="J. Bacteriol.">
        <title>Genome Sequence of Fibrella aestuarina BUZ 2T, a Filamentous Marine Bacterium.</title>
        <authorList>
            <person name="Filippini M."/>
            <person name="Qi W."/>
            <person name="Blom J."/>
            <person name="Goesmann A."/>
            <person name="Smits T.H."/>
            <person name="Bagheri H.C."/>
        </authorList>
    </citation>
    <scope>NUCLEOTIDE SEQUENCE [LARGE SCALE GENOMIC DNA]</scope>
    <source>
        <strain evidence="9">BUZ 2T</strain>
    </source>
</reference>
<dbReference type="HOGENOM" id="CLU_003433_4_0_10"/>
<feature type="binding site" evidence="4">
    <location>
        <position position="127"/>
    </location>
    <ligand>
        <name>pyridoxal 5'-phosphate</name>
        <dbReference type="ChEBI" id="CHEBI:597326"/>
    </ligand>
</feature>
<feature type="binding site" evidence="4">
    <location>
        <position position="239"/>
    </location>
    <ligand>
        <name>pyridoxal 5'-phosphate</name>
        <dbReference type="ChEBI" id="CHEBI:597326"/>
    </ligand>
</feature>
<feature type="binding site" evidence="4">
    <location>
        <position position="126"/>
    </location>
    <ligand>
        <name>pyridoxal 5'-phosphate</name>
        <dbReference type="ChEBI" id="CHEBI:597326"/>
    </ligand>
</feature>
<dbReference type="UniPathway" id="UPA00253">
    <property type="reaction ID" value="UER00329"/>
</dbReference>
<dbReference type="Gene3D" id="3.90.1150.10">
    <property type="entry name" value="Aspartate Aminotransferase, domain 1"/>
    <property type="match status" value="1"/>
</dbReference>
<dbReference type="STRING" id="1166018.FAES_2741"/>
<dbReference type="Gene3D" id="3.40.640.10">
    <property type="entry name" value="Type I PLP-dependent aspartate aminotransferase-like (Major domain)"/>
    <property type="match status" value="1"/>
</dbReference>
<dbReference type="KEGG" id="fae:FAES_2741"/>
<dbReference type="SUPFAM" id="SSF53383">
    <property type="entry name" value="PLP-dependent transferases"/>
    <property type="match status" value="1"/>
</dbReference>
<dbReference type="PIRSF" id="PIRSF038800">
    <property type="entry name" value="KYNU"/>
    <property type="match status" value="1"/>
</dbReference>
<comment type="caution">
    <text evidence="4">Lacks conserved residue(s) required for the propagation of feature annotation.</text>
</comment>
<dbReference type="eggNOG" id="COG3844">
    <property type="taxonomic scope" value="Bacteria"/>
</dbReference>
<dbReference type="InterPro" id="IPR010111">
    <property type="entry name" value="Kynureninase"/>
</dbReference>
<feature type="binding site" evidence="4">
    <location>
        <begin position="154"/>
        <end position="157"/>
    </location>
    <ligand>
        <name>pyridoxal 5'-phosphate</name>
        <dbReference type="ChEBI" id="CHEBI:597326"/>
    </ligand>
</feature>
<evidence type="ECO:0000256" key="6">
    <source>
        <dbReference type="PIRNR" id="PIRNR038800"/>
    </source>
</evidence>
<name>I0K9E7_9BACT</name>
<dbReference type="InterPro" id="IPR015422">
    <property type="entry name" value="PyrdxlP-dep_Trfase_small"/>
</dbReference>
<dbReference type="GO" id="GO:0097053">
    <property type="term" value="P:L-kynurenine catabolic process"/>
    <property type="evidence" value="ECO:0007669"/>
    <property type="project" value="UniProtKB-UniRule"/>
</dbReference>
<comment type="similarity">
    <text evidence="4 6">Belongs to the kynureninase family.</text>
</comment>
<comment type="function">
    <text evidence="4 6">Catalyzes the cleavage of L-kynurenine (L-Kyn) and L-3-hydroxykynurenine (L-3OHKyn) into anthranilic acid (AA) and 3-hydroxyanthranilic acid (3-OHAA), respectively.</text>
</comment>
<comment type="pathway">
    <text evidence="4 6">Amino-acid degradation; L-kynurenine degradation; L-alanine and anthranilate from L-kynurenine: step 1/1.</text>
</comment>
<keyword evidence="9" id="KW-1185">Reference proteome</keyword>
<dbReference type="GO" id="GO:0019805">
    <property type="term" value="P:quinolinate biosynthetic process"/>
    <property type="evidence" value="ECO:0007669"/>
    <property type="project" value="UniProtKB-UniRule"/>
</dbReference>
<comment type="catalytic activity">
    <reaction evidence="4 6">
        <text>L-kynurenine + H2O = anthranilate + L-alanine + H(+)</text>
        <dbReference type="Rhea" id="RHEA:16813"/>
        <dbReference type="ChEBI" id="CHEBI:15377"/>
        <dbReference type="ChEBI" id="CHEBI:15378"/>
        <dbReference type="ChEBI" id="CHEBI:16567"/>
        <dbReference type="ChEBI" id="CHEBI:57959"/>
        <dbReference type="ChEBI" id="CHEBI:57972"/>
        <dbReference type="EC" id="3.7.1.3"/>
    </reaction>
</comment>
<comment type="subunit">
    <text evidence="4 6">Homodimer.</text>
</comment>
<comment type="catalytic activity">
    <reaction evidence="6">
        <text>3-hydroxy-L-kynurenine + H2O = 3-hydroxyanthranilate + L-alanine + H(+)</text>
        <dbReference type="Rhea" id="RHEA:25143"/>
        <dbReference type="ChEBI" id="CHEBI:15377"/>
        <dbReference type="ChEBI" id="CHEBI:15378"/>
        <dbReference type="ChEBI" id="CHEBI:36559"/>
        <dbReference type="ChEBI" id="CHEBI:57972"/>
        <dbReference type="ChEBI" id="CHEBI:58125"/>
        <dbReference type="EC" id="3.7.1.3"/>
    </reaction>
</comment>
<dbReference type="GO" id="GO:0019441">
    <property type="term" value="P:L-tryptophan catabolic process to kynurenine"/>
    <property type="evidence" value="ECO:0007669"/>
    <property type="project" value="TreeGrafter"/>
</dbReference>
<dbReference type="Pfam" id="PF01041">
    <property type="entry name" value="DegT_DnrJ_EryC1"/>
    <property type="match status" value="1"/>
</dbReference>
<dbReference type="GO" id="GO:0030170">
    <property type="term" value="F:pyridoxal phosphate binding"/>
    <property type="evidence" value="ECO:0007669"/>
    <property type="project" value="UniProtKB-UniRule"/>
</dbReference>
<dbReference type="InterPro" id="IPR000653">
    <property type="entry name" value="DegT/StrS_aminotransferase"/>
</dbReference>
<organism evidence="8 9">
    <name type="scientific">Fibrella aestuarina BUZ 2</name>
    <dbReference type="NCBI Taxonomy" id="1166018"/>
    <lineage>
        <taxon>Bacteria</taxon>
        <taxon>Pseudomonadati</taxon>
        <taxon>Bacteroidota</taxon>
        <taxon>Cytophagia</taxon>
        <taxon>Cytophagales</taxon>
        <taxon>Spirosomataceae</taxon>
        <taxon>Fibrella</taxon>
    </lineage>
</organism>
<protein>
    <recommendedName>
        <fullName evidence="4 5">Kynureninase</fullName>
        <ecNumber evidence="4 5">3.7.1.3</ecNumber>
    </recommendedName>
    <alternativeName>
        <fullName evidence="4">L-kynurenine hydrolase</fullName>
    </alternativeName>
</protein>
<dbReference type="GO" id="GO:0005737">
    <property type="term" value="C:cytoplasm"/>
    <property type="evidence" value="ECO:0007669"/>
    <property type="project" value="UniProtKB-UniRule"/>
</dbReference>
<dbReference type="GO" id="GO:0043420">
    <property type="term" value="P:anthranilate metabolic process"/>
    <property type="evidence" value="ECO:0007669"/>
    <property type="project" value="TreeGrafter"/>
</dbReference>
<dbReference type="InterPro" id="IPR015421">
    <property type="entry name" value="PyrdxlP-dep_Trfase_major"/>
</dbReference>
<dbReference type="FunFam" id="3.40.640.10:FF:000031">
    <property type="entry name" value="Kynureninase"/>
    <property type="match status" value="1"/>
</dbReference>
<keyword evidence="1 4" id="KW-0662">Pyridine nucleotide biosynthesis</keyword>